<accession>A0A1I7Y1P3</accession>
<name>A0A1I7Y1P3_9BILA</name>
<reference evidence="2" key="1">
    <citation type="submission" date="2016-11" db="UniProtKB">
        <authorList>
            <consortium name="WormBaseParasite"/>
        </authorList>
    </citation>
    <scope>IDENTIFICATION</scope>
</reference>
<dbReference type="Proteomes" id="UP000095287">
    <property type="component" value="Unplaced"/>
</dbReference>
<proteinExistence type="predicted"/>
<sequence length="87" mass="9495">MALGRGGGRCSPCRTVADCERNELVASFSWFIRGTLISRPLVFVASKTIGLFIAIASLSSLRACSFLKFSLVPMALMFLESPVFLYV</sequence>
<keyword evidence="1" id="KW-1185">Reference proteome</keyword>
<evidence type="ECO:0000313" key="2">
    <source>
        <dbReference type="WBParaSite" id="L893_g11749.t1"/>
    </source>
</evidence>
<evidence type="ECO:0000313" key="1">
    <source>
        <dbReference type="Proteomes" id="UP000095287"/>
    </source>
</evidence>
<protein>
    <submittedName>
        <fullName evidence="2">7TM_GPCR_Srx domain-containing protein</fullName>
    </submittedName>
</protein>
<organism evidence="1 2">
    <name type="scientific">Steinernema glaseri</name>
    <dbReference type="NCBI Taxonomy" id="37863"/>
    <lineage>
        <taxon>Eukaryota</taxon>
        <taxon>Metazoa</taxon>
        <taxon>Ecdysozoa</taxon>
        <taxon>Nematoda</taxon>
        <taxon>Chromadorea</taxon>
        <taxon>Rhabditida</taxon>
        <taxon>Tylenchina</taxon>
        <taxon>Panagrolaimomorpha</taxon>
        <taxon>Strongyloidoidea</taxon>
        <taxon>Steinernematidae</taxon>
        <taxon>Steinernema</taxon>
    </lineage>
</organism>
<dbReference type="AlphaFoldDB" id="A0A1I7Y1P3"/>
<dbReference type="WBParaSite" id="L893_g11749.t1">
    <property type="protein sequence ID" value="L893_g11749.t1"/>
    <property type="gene ID" value="L893_g11749"/>
</dbReference>